<evidence type="ECO:0000313" key="3">
    <source>
        <dbReference type="EMBL" id="WNY49079.1"/>
    </source>
</evidence>
<dbReference type="CDD" id="cd00093">
    <property type="entry name" value="HTH_XRE"/>
    <property type="match status" value="1"/>
</dbReference>
<evidence type="ECO:0000256" key="2">
    <source>
        <dbReference type="SAM" id="Phobius"/>
    </source>
</evidence>
<accession>A0AA96VQ56</accession>
<keyword evidence="2" id="KW-0812">Transmembrane</keyword>
<keyword evidence="4" id="KW-1185">Reference proteome</keyword>
<dbReference type="InterPro" id="IPR050400">
    <property type="entry name" value="Bact_Cytoskel_RodZ"/>
</dbReference>
<evidence type="ECO:0000256" key="1">
    <source>
        <dbReference type="SAM" id="MobiDB-lite"/>
    </source>
</evidence>
<reference evidence="3 4" key="1">
    <citation type="submission" date="2023-02" db="EMBL/GenBank/DDBJ databases">
        <title>Streptococcus sp. Genome Sequencing and Assembly.</title>
        <authorList>
            <person name="Shore S.M."/>
            <person name="Nicholson T.L."/>
        </authorList>
    </citation>
    <scope>NUCLEOTIDE SEQUENCE [LARGE SCALE GENOMIC DNA]</scope>
    <source>
        <strain evidence="3 4">29892</strain>
    </source>
</reference>
<dbReference type="PANTHER" id="PTHR34475">
    <property type="match status" value="1"/>
</dbReference>
<feature type="region of interest" description="Disordered" evidence="1">
    <location>
        <begin position="153"/>
        <end position="173"/>
    </location>
</feature>
<protein>
    <submittedName>
        <fullName evidence="3">Helix-turn-helix domain-containing protein</fullName>
    </submittedName>
</protein>
<dbReference type="Gene3D" id="1.10.260.40">
    <property type="entry name" value="lambda repressor-like DNA-binding domains"/>
    <property type="match status" value="1"/>
</dbReference>
<dbReference type="Proteomes" id="UP001301526">
    <property type="component" value="Chromosome"/>
</dbReference>
<evidence type="ECO:0000313" key="4">
    <source>
        <dbReference type="Proteomes" id="UP001301526"/>
    </source>
</evidence>
<dbReference type="Pfam" id="PF13413">
    <property type="entry name" value="HTH_25"/>
    <property type="match status" value="1"/>
</dbReference>
<organism evidence="3 4">
    <name type="scientific">Streptococcus iners subsp. hyiners</name>
    <dbReference type="NCBI Taxonomy" id="3028083"/>
    <lineage>
        <taxon>Bacteria</taxon>
        <taxon>Bacillati</taxon>
        <taxon>Bacillota</taxon>
        <taxon>Bacilli</taxon>
        <taxon>Lactobacillales</taxon>
        <taxon>Streptococcaceae</taxon>
        <taxon>Streptococcus</taxon>
        <taxon>Streptococcus iners</taxon>
    </lineage>
</organism>
<keyword evidence="2" id="KW-1133">Transmembrane helix</keyword>
<dbReference type="AlphaFoldDB" id="A0AA96VQ56"/>
<name>A0AA96VQ56_9STRE</name>
<dbReference type="InterPro" id="IPR001387">
    <property type="entry name" value="Cro/C1-type_HTH"/>
</dbReference>
<gene>
    <name evidence="3" type="ORF">PW220_10240</name>
</gene>
<sequence>MRQKSIGEVLRAARESRGWTFVDLQRMTKIHARYLQALEYNDFDSISEDEDVDYVLTVYADALELDADVLLEAYDSNSLIKYREEGEEEILAAELKRSYRVKKKDHKSFLPLIYLLLASAFIIIFVTYIAYSRMQNQVLPTSETSYSVVGQTATSTSSETSTPEQSTTSSSSISAKNISISGSGDYIVATVTETVYPVEVTLSVKDATSWISLSGTELAEGVVLSPENPTVTTSLPEGISEAYLVLGVVKGVDITIAGQQLDTKALTSDTGSIGLVFE</sequence>
<proteinExistence type="predicted"/>
<dbReference type="RefSeq" id="WP_172090561.1">
    <property type="nucleotide sequence ID" value="NZ_CP118734.1"/>
</dbReference>
<feature type="transmembrane region" description="Helical" evidence="2">
    <location>
        <begin position="109"/>
        <end position="131"/>
    </location>
</feature>
<dbReference type="EMBL" id="CP118734">
    <property type="protein sequence ID" value="WNY49079.1"/>
    <property type="molecule type" value="Genomic_DNA"/>
</dbReference>
<dbReference type="GO" id="GO:0003677">
    <property type="term" value="F:DNA binding"/>
    <property type="evidence" value="ECO:0007669"/>
    <property type="project" value="InterPro"/>
</dbReference>
<keyword evidence="2" id="KW-0472">Membrane</keyword>
<dbReference type="PANTHER" id="PTHR34475:SF1">
    <property type="entry name" value="CYTOSKELETON PROTEIN RODZ"/>
    <property type="match status" value="1"/>
</dbReference>
<dbReference type="SUPFAM" id="SSF47413">
    <property type="entry name" value="lambda repressor-like DNA-binding domains"/>
    <property type="match status" value="1"/>
</dbReference>
<dbReference type="InterPro" id="IPR010982">
    <property type="entry name" value="Lambda_DNA-bd_dom_sf"/>
</dbReference>